<keyword evidence="10" id="KW-1185">Reference proteome</keyword>
<protein>
    <submittedName>
        <fullName evidence="9">H(+)/Cl(-) exchange transporter ClcA</fullName>
    </submittedName>
</protein>
<evidence type="ECO:0000256" key="5">
    <source>
        <dbReference type="ARBA" id="ARBA00023065"/>
    </source>
</evidence>
<feature type="transmembrane region" description="Helical" evidence="8">
    <location>
        <begin position="215"/>
        <end position="235"/>
    </location>
</feature>
<evidence type="ECO:0000256" key="7">
    <source>
        <dbReference type="ARBA" id="ARBA00023214"/>
    </source>
</evidence>
<dbReference type="PRINTS" id="PR00762">
    <property type="entry name" value="CLCHANNEL"/>
</dbReference>
<gene>
    <name evidence="9" type="primary">clcA</name>
    <name evidence="9" type="ORF">V6575_00930</name>
</gene>
<dbReference type="RefSeq" id="WP_340272110.1">
    <property type="nucleotide sequence ID" value="NZ_JBAKIA010000001.1"/>
</dbReference>
<proteinExistence type="predicted"/>
<keyword evidence="5" id="KW-0406">Ion transport</keyword>
<keyword evidence="6 8" id="KW-0472">Membrane</keyword>
<evidence type="ECO:0000256" key="3">
    <source>
        <dbReference type="ARBA" id="ARBA00022692"/>
    </source>
</evidence>
<comment type="caution">
    <text evidence="9">The sequence shown here is derived from an EMBL/GenBank/DDBJ whole genome shotgun (WGS) entry which is preliminary data.</text>
</comment>
<dbReference type="Pfam" id="PF00654">
    <property type="entry name" value="Voltage_CLC"/>
    <property type="match status" value="1"/>
</dbReference>
<evidence type="ECO:0000256" key="2">
    <source>
        <dbReference type="ARBA" id="ARBA00022448"/>
    </source>
</evidence>
<feature type="transmembrane region" description="Helical" evidence="8">
    <location>
        <begin position="295"/>
        <end position="315"/>
    </location>
</feature>
<reference evidence="9 10" key="1">
    <citation type="submission" date="2024-02" db="EMBL/GenBank/DDBJ databases">
        <title>Roseibium algae sp. nov., isolated from marine alga (Grateloupia sp.), showing potential in myo-inositol conversion.</title>
        <authorList>
            <person name="Wang Y."/>
        </authorList>
    </citation>
    <scope>NUCLEOTIDE SEQUENCE [LARGE SCALE GENOMIC DNA]</scope>
    <source>
        <strain evidence="9 10">H3510</strain>
    </source>
</reference>
<feature type="transmembrane region" description="Helical" evidence="8">
    <location>
        <begin position="321"/>
        <end position="341"/>
    </location>
</feature>
<dbReference type="Gene3D" id="1.10.3080.10">
    <property type="entry name" value="Clc chloride channel"/>
    <property type="match status" value="1"/>
</dbReference>
<dbReference type="Proteomes" id="UP001385499">
    <property type="component" value="Unassembled WGS sequence"/>
</dbReference>
<feature type="transmembrane region" description="Helical" evidence="8">
    <location>
        <begin position="182"/>
        <end position="203"/>
    </location>
</feature>
<evidence type="ECO:0000256" key="6">
    <source>
        <dbReference type="ARBA" id="ARBA00023136"/>
    </source>
</evidence>
<feature type="transmembrane region" description="Helical" evidence="8">
    <location>
        <begin position="45"/>
        <end position="67"/>
    </location>
</feature>
<evidence type="ECO:0000256" key="8">
    <source>
        <dbReference type="SAM" id="Phobius"/>
    </source>
</evidence>
<keyword evidence="4 8" id="KW-1133">Transmembrane helix</keyword>
<keyword evidence="7" id="KW-0868">Chloride</keyword>
<dbReference type="CDD" id="cd01031">
    <property type="entry name" value="EriC"/>
    <property type="match status" value="1"/>
</dbReference>
<dbReference type="InterPro" id="IPR001807">
    <property type="entry name" value="ClC"/>
</dbReference>
<feature type="transmembrane region" description="Helical" evidence="8">
    <location>
        <begin position="353"/>
        <end position="377"/>
    </location>
</feature>
<name>A0ABU8TEQ5_9HYPH</name>
<dbReference type="PANTHER" id="PTHR45711:SF6">
    <property type="entry name" value="CHLORIDE CHANNEL PROTEIN"/>
    <property type="match status" value="1"/>
</dbReference>
<feature type="transmembrane region" description="Helical" evidence="8">
    <location>
        <begin position="94"/>
        <end position="115"/>
    </location>
</feature>
<dbReference type="PANTHER" id="PTHR45711">
    <property type="entry name" value="CHLORIDE CHANNEL PROTEIN"/>
    <property type="match status" value="1"/>
</dbReference>
<evidence type="ECO:0000313" key="10">
    <source>
        <dbReference type="Proteomes" id="UP001385499"/>
    </source>
</evidence>
<feature type="transmembrane region" description="Helical" evidence="8">
    <location>
        <begin position="255"/>
        <end position="274"/>
    </location>
</feature>
<keyword evidence="2" id="KW-0813">Transport</keyword>
<feature type="transmembrane region" description="Helical" evidence="8">
    <location>
        <begin position="145"/>
        <end position="170"/>
    </location>
</feature>
<feature type="transmembrane region" description="Helical" evidence="8">
    <location>
        <begin position="6"/>
        <end position="24"/>
    </location>
</feature>
<keyword evidence="3 8" id="KW-0812">Transmembrane</keyword>
<evidence type="ECO:0000256" key="4">
    <source>
        <dbReference type="ARBA" id="ARBA00022989"/>
    </source>
</evidence>
<accession>A0ABU8TEQ5</accession>
<dbReference type="InterPro" id="IPR014743">
    <property type="entry name" value="Cl-channel_core"/>
</dbReference>
<sequence>MRDYSYFIKAIAIGLIVGLIGTAFHQSADWIAWAYRDLRHALPGIGWSLAASMLISASGTLAALYLVRRFAPETAGSGIQEIEGAMEDLRPLNWGRVLIIKFTGGLLALGSGLVLGREGPTIHMGAAAAEAISLKTGQSGDNRKGLLAAGAAAGLAAAFYAPLAAILFIIEETRRQFPHSYRTYMAVILASLSSAVVIGTLVGTTPSLGIQVAELPVWTYTIFPVLGVSLGLLGVGFNKALITAMDAMQRVPAHLWWTPALVVGAITGALLIVFPKATHGGEDLVRLLTESSPGIVVLLLLTVLRFASVLFSYALGVPGGIFAPMLSIATCAGLAFGGVATELLPETNGLQRACAIAAMGGFFAASVRAPMVGIVLVLELTGAYQLLMPVLITCASASITAHQLGGRPIYETLLDRTLRLSGKKVPVEPPRTPIQLGTSDE</sequence>
<dbReference type="SUPFAM" id="SSF81340">
    <property type="entry name" value="Clc chloride channel"/>
    <property type="match status" value="1"/>
</dbReference>
<evidence type="ECO:0000313" key="9">
    <source>
        <dbReference type="EMBL" id="MEJ8472637.1"/>
    </source>
</evidence>
<evidence type="ECO:0000256" key="1">
    <source>
        <dbReference type="ARBA" id="ARBA00004141"/>
    </source>
</evidence>
<comment type="subcellular location">
    <subcellularLocation>
        <location evidence="1">Membrane</location>
        <topology evidence="1">Multi-pass membrane protein</topology>
    </subcellularLocation>
</comment>
<dbReference type="EMBL" id="JBAKIA010000001">
    <property type="protein sequence ID" value="MEJ8472637.1"/>
    <property type="molecule type" value="Genomic_DNA"/>
</dbReference>
<dbReference type="NCBIfam" id="NF003640">
    <property type="entry name" value="PRK05277.1"/>
    <property type="match status" value="1"/>
</dbReference>
<organism evidence="9 10">
    <name type="scientific">Roseibium algae</name>
    <dbReference type="NCBI Taxonomy" id="3123038"/>
    <lineage>
        <taxon>Bacteria</taxon>
        <taxon>Pseudomonadati</taxon>
        <taxon>Pseudomonadota</taxon>
        <taxon>Alphaproteobacteria</taxon>
        <taxon>Hyphomicrobiales</taxon>
        <taxon>Stappiaceae</taxon>
        <taxon>Roseibium</taxon>
    </lineage>
</organism>